<evidence type="ECO:0008006" key="3">
    <source>
        <dbReference type="Google" id="ProtNLM"/>
    </source>
</evidence>
<dbReference type="EMBL" id="BOQP01000035">
    <property type="protein sequence ID" value="GIM78848.1"/>
    <property type="molecule type" value="Genomic_DNA"/>
</dbReference>
<organism evidence="1 2">
    <name type="scientific">Winogradskya consettensis</name>
    <dbReference type="NCBI Taxonomy" id="113560"/>
    <lineage>
        <taxon>Bacteria</taxon>
        <taxon>Bacillati</taxon>
        <taxon>Actinomycetota</taxon>
        <taxon>Actinomycetes</taxon>
        <taxon>Micromonosporales</taxon>
        <taxon>Micromonosporaceae</taxon>
        <taxon>Winogradskya</taxon>
    </lineage>
</organism>
<dbReference type="AlphaFoldDB" id="A0A919SXC1"/>
<proteinExistence type="predicted"/>
<sequence>MAALDPEPISMKLTDVVLAGDPRRPSAVTKVTVTNDSTQAERAGFTLSLVPNLTLGSSTDCAPTGDTGHKWTCGGWDLAPGKSVTVGVPIVAAQPEAVFGIKIYAGTVQGITPDGRTGLPQDFAATYPAKTTLKLTVVRDPLDPQSVQVKATNAGSIPLDAYSLIVLTPTGVKVTSTACKPSDDGQWCEVYRNTGLAQGATDSFQLHLSVPTGPRDVKFYLAPTARYTNTDTTALVSVG</sequence>
<evidence type="ECO:0000313" key="2">
    <source>
        <dbReference type="Proteomes" id="UP000680865"/>
    </source>
</evidence>
<protein>
    <recommendedName>
        <fullName evidence="3">DUF11 domain-containing protein</fullName>
    </recommendedName>
</protein>
<comment type="caution">
    <text evidence="1">The sequence shown here is derived from an EMBL/GenBank/DDBJ whole genome shotgun (WGS) entry which is preliminary data.</text>
</comment>
<keyword evidence="2" id="KW-1185">Reference proteome</keyword>
<dbReference type="Proteomes" id="UP000680865">
    <property type="component" value="Unassembled WGS sequence"/>
</dbReference>
<name>A0A919SXC1_9ACTN</name>
<evidence type="ECO:0000313" key="1">
    <source>
        <dbReference type="EMBL" id="GIM78848.1"/>
    </source>
</evidence>
<reference evidence="1" key="1">
    <citation type="submission" date="2021-03" db="EMBL/GenBank/DDBJ databases">
        <title>Whole genome shotgun sequence of Actinoplanes consettensis NBRC 14913.</title>
        <authorList>
            <person name="Komaki H."/>
            <person name="Tamura T."/>
        </authorList>
    </citation>
    <scope>NUCLEOTIDE SEQUENCE</scope>
    <source>
        <strain evidence="1">NBRC 14913</strain>
    </source>
</reference>
<gene>
    <name evidence="1" type="ORF">Aco04nite_62530</name>
</gene>
<accession>A0A919SXC1</accession>